<keyword evidence="3" id="KW-1133">Transmembrane helix</keyword>
<dbReference type="AlphaFoldDB" id="A0AAD9KEX5"/>
<organism evidence="5 6">
    <name type="scientific">Paralvinella palmiformis</name>
    <dbReference type="NCBI Taxonomy" id="53620"/>
    <lineage>
        <taxon>Eukaryota</taxon>
        <taxon>Metazoa</taxon>
        <taxon>Spiralia</taxon>
        <taxon>Lophotrochozoa</taxon>
        <taxon>Annelida</taxon>
        <taxon>Polychaeta</taxon>
        <taxon>Sedentaria</taxon>
        <taxon>Canalipalpata</taxon>
        <taxon>Terebellida</taxon>
        <taxon>Terebelliformia</taxon>
        <taxon>Alvinellidae</taxon>
        <taxon>Paralvinella</taxon>
    </lineage>
</organism>
<reference evidence="5" key="1">
    <citation type="journal article" date="2023" name="Mol. Biol. Evol.">
        <title>Third-Generation Sequencing Reveals the Adaptive Role of the Epigenome in Three Deep-Sea Polychaetes.</title>
        <authorList>
            <person name="Perez M."/>
            <person name="Aroh O."/>
            <person name="Sun Y."/>
            <person name="Lan Y."/>
            <person name="Juniper S.K."/>
            <person name="Young C.R."/>
            <person name="Angers B."/>
            <person name="Qian P.Y."/>
        </authorList>
    </citation>
    <scope>NUCLEOTIDE SEQUENCE</scope>
    <source>
        <strain evidence="5">P08H-3</strain>
    </source>
</reference>
<comment type="caution">
    <text evidence="5">The sequence shown here is derived from an EMBL/GenBank/DDBJ whole genome shotgun (WGS) entry which is preliminary data.</text>
</comment>
<keyword evidence="6" id="KW-1185">Reference proteome</keyword>
<dbReference type="InterPro" id="IPR016186">
    <property type="entry name" value="C-type_lectin-like/link_sf"/>
</dbReference>
<feature type="transmembrane region" description="Helical" evidence="3">
    <location>
        <begin position="158"/>
        <end position="182"/>
    </location>
</feature>
<evidence type="ECO:0000256" key="2">
    <source>
        <dbReference type="SAM" id="MobiDB-lite"/>
    </source>
</evidence>
<keyword evidence="3" id="KW-0812">Transmembrane</keyword>
<evidence type="ECO:0000313" key="6">
    <source>
        <dbReference type="Proteomes" id="UP001208570"/>
    </source>
</evidence>
<evidence type="ECO:0000259" key="4">
    <source>
        <dbReference type="PROSITE" id="PS50041"/>
    </source>
</evidence>
<evidence type="ECO:0000313" key="5">
    <source>
        <dbReference type="EMBL" id="KAK2170022.1"/>
    </source>
</evidence>
<protein>
    <recommendedName>
        <fullName evidence="4">C-type lectin domain-containing protein</fullName>
    </recommendedName>
</protein>
<dbReference type="SUPFAM" id="SSF56436">
    <property type="entry name" value="C-type lectin-like"/>
    <property type="match status" value="1"/>
</dbReference>
<proteinExistence type="predicted"/>
<dbReference type="InterPro" id="IPR018378">
    <property type="entry name" value="C-type_lectin_CS"/>
</dbReference>
<feature type="region of interest" description="Disordered" evidence="2">
    <location>
        <begin position="125"/>
        <end position="144"/>
    </location>
</feature>
<accession>A0AAD9KEX5</accession>
<sequence length="247" mass="27870">MCHSQNGYTWFSARNKCLQGNGDLISFDDVEVANGVISRIEHEMGSTEEVMWIGLTRELWAWTLRNGTRTITYSYWDQGEPYKPERRANCLALESGNGPTTWRSLDCNTALGAVLCQATNNRSSTTRRTLNDTSDDTNQTENSKTNVKSTWLKDDMTILMLSIASAIIFILLLVIVSLIICLRNARRINVLLGSKPKTYFDYFDLGFRRKLPTMAPSSEHNRTVVLTNDMLTSSNRDGNQVGNDDHS</sequence>
<dbReference type="Proteomes" id="UP001208570">
    <property type="component" value="Unassembled WGS sequence"/>
</dbReference>
<dbReference type="CDD" id="cd00037">
    <property type="entry name" value="CLECT"/>
    <property type="match status" value="1"/>
</dbReference>
<dbReference type="InterPro" id="IPR016187">
    <property type="entry name" value="CTDL_fold"/>
</dbReference>
<dbReference type="Gene3D" id="3.10.100.10">
    <property type="entry name" value="Mannose-Binding Protein A, subunit A"/>
    <property type="match status" value="1"/>
</dbReference>
<name>A0AAD9KEX5_9ANNE</name>
<dbReference type="Pfam" id="PF00059">
    <property type="entry name" value="Lectin_C"/>
    <property type="match status" value="1"/>
</dbReference>
<keyword evidence="1" id="KW-1015">Disulfide bond</keyword>
<dbReference type="SMART" id="SM00034">
    <property type="entry name" value="CLECT"/>
    <property type="match status" value="1"/>
</dbReference>
<dbReference type="EMBL" id="JAODUP010000005">
    <property type="protein sequence ID" value="KAK2170022.1"/>
    <property type="molecule type" value="Genomic_DNA"/>
</dbReference>
<gene>
    <name evidence="5" type="ORF">LSH36_5g18057</name>
</gene>
<dbReference type="PROSITE" id="PS00615">
    <property type="entry name" value="C_TYPE_LECTIN_1"/>
    <property type="match status" value="1"/>
</dbReference>
<feature type="domain" description="C-type lectin" evidence="4">
    <location>
        <begin position="1"/>
        <end position="114"/>
    </location>
</feature>
<dbReference type="InterPro" id="IPR050111">
    <property type="entry name" value="C-type_lectin/snaclec_domain"/>
</dbReference>
<evidence type="ECO:0000256" key="3">
    <source>
        <dbReference type="SAM" id="Phobius"/>
    </source>
</evidence>
<dbReference type="PROSITE" id="PS50041">
    <property type="entry name" value="C_TYPE_LECTIN_2"/>
    <property type="match status" value="1"/>
</dbReference>
<keyword evidence="3" id="KW-0472">Membrane</keyword>
<evidence type="ECO:0000256" key="1">
    <source>
        <dbReference type="ARBA" id="ARBA00023157"/>
    </source>
</evidence>
<dbReference type="InterPro" id="IPR001304">
    <property type="entry name" value="C-type_lectin-like"/>
</dbReference>
<dbReference type="PANTHER" id="PTHR22803">
    <property type="entry name" value="MANNOSE, PHOSPHOLIPASE, LECTIN RECEPTOR RELATED"/>
    <property type="match status" value="1"/>
</dbReference>